<evidence type="ECO:0000313" key="3">
    <source>
        <dbReference type="Proteomes" id="UP000240527"/>
    </source>
</evidence>
<reference evidence="1 3" key="1">
    <citation type="journal article" date="2015" name="Biotechnol. Bioeng.">
        <title>Genome sequence and phenotypic characterization of Caulobacter segnis.</title>
        <authorList>
            <person name="Patel S."/>
            <person name="Fletcher B."/>
            <person name="Scott D.C."/>
            <person name="Ely B."/>
        </authorList>
    </citation>
    <scope>NUCLEOTIDE SEQUENCE [LARGE SCALE GENOMIC DNA]</scope>
    <source>
        <strain evidence="1 3">TK0059</strain>
    </source>
</reference>
<gene>
    <name evidence="1" type="ORF">B7G68_16565</name>
    <name evidence="2" type="ORF">DI526_21030</name>
</gene>
<dbReference type="EMBL" id="QFQZ01000104">
    <property type="protein sequence ID" value="PZR30972.1"/>
    <property type="molecule type" value="Genomic_DNA"/>
</dbReference>
<sequence length="49" mass="5450">MQSTFAFAAFVTTGLAAVAAMSCAVSMWNMINQIKTVRVRTGQNRRKQR</sequence>
<organism evidence="2 4">
    <name type="scientific">Caulobacter segnis</name>
    <dbReference type="NCBI Taxonomy" id="88688"/>
    <lineage>
        <taxon>Bacteria</taxon>
        <taxon>Pseudomonadati</taxon>
        <taxon>Pseudomonadota</taxon>
        <taxon>Alphaproteobacteria</taxon>
        <taxon>Caulobacterales</taxon>
        <taxon>Caulobacteraceae</taxon>
        <taxon>Caulobacter</taxon>
    </lineage>
</organism>
<protein>
    <submittedName>
        <fullName evidence="2">Uncharacterized protein</fullName>
    </submittedName>
</protein>
<dbReference type="Proteomes" id="UP000240527">
    <property type="component" value="Chromosome"/>
</dbReference>
<name>A0A2W5UVF1_9CAUL</name>
<reference evidence="1" key="3">
    <citation type="submission" date="2018-03" db="EMBL/GenBank/DDBJ databases">
        <authorList>
            <person name="Ely B."/>
            <person name="Wilson K."/>
        </authorList>
    </citation>
    <scope>NUCLEOTIDE SEQUENCE</scope>
    <source>
        <strain evidence="1">TK0059</strain>
    </source>
</reference>
<proteinExistence type="predicted"/>
<dbReference type="Proteomes" id="UP000249393">
    <property type="component" value="Unassembled WGS sequence"/>
</dbReference>
<evidence type="ECO:0000313" key="4">
    <source>
        <dbReference type="Proteomes" id="UP000249393"/>
    </source>
</evidence>
<dbReference type="EMBL" id="CP027850">
    <property type="protein sequence ID" value="AVQ03317.1"/>
    <property type="molecule type" value="Genomic_DNA"/>
</dbReference>
<accession>A0A2W5UVF1</accession>
<dbReference type="RefSeq" id="WP_106907222.1">
    <property type="nucleotide sequence ID" value="NZ_CP027850.1"/>
</dbReference>
<keyword evidence="3" id="KW-1185">Reference proteome</keyword>
<dbReference type="AlphaFoldDB" id="A0A2W5UVF1"/>
<evidence type="ECO:0000313" key="2">
    <source>
        <dbReference type="EMBL" id="PZR30972.1"/>
    </source>
</evidence>
<evidence type="ECO:0000313" key="1">
    <source>
        <dbReference type="EMBL" id="AVQ03317.1"/>
    </source>
</evidence>
<reference evidence="2 4" key="2">
    <citation type="submission" date="2017-08" db="EMBL/GenBank/DDBJ databases">
        <title>Infants hospitalized years apart are colonized by the same room-sourced microbial strains.</title>
        <authorList>
            <person name="Brooks B."/>
            <person name="Olm M.R."/>
            <person name="Firek B.A."/>
            <person name="Baker R."/>
            <person name="Thomas B.C."/>
            <person name="Morowitz M.J."/>
            <person name="Banfield J.F."/>
        </authorList>
    </citation>
    <scope>NUCLEOTIDE SEQUENCE [LARGE SCALE GENOMIC DNA]</scope>
    <source>
        <strain evidence="2">S2_003_000_R2_4</strain>
    </source>
</reference>